<evidence type="ECO:0000313" key="6">
    <source>
        <dbReference type="Proteomes" id="UP000752297"/>
    </source>
</evidence>
<accession>A0A949UVE7</accession>
<dbReference type="PANTHER" id="PTHR33442">
    <property type="entry name" value="TRANS-3-HYDROXY-L-PROLINE DEHYDRATASE"/>
    <property type="match status" value="1"/>
</dbReference>
<keyword evidence="2 5" id="KW-0413">Isomerase</keyword>
<name>A0A949UVE7_9HYPH</name>
<dbReference type="AlphaFoldDB" id="A0A949UVE7"/>
<dbReference type="PIRSF" id="PIRSF029792">
    <property type="entry name" value="Pro_racemase"/>
    <property type="match status" value="1"/>
</dbReference>
<gene>
    <name evidence="5" type="ORF">KUG47_14930</name>
</gene>
<evidence type="ECO:0000313" key="5">
    <source>
        <dbReference type="EMBL" id="MBV2144792.1"/>
    </source>
</evidence>
<evidence type="ECO:0000256" key="2">
    <source>
        <dbReference type="ARBA" id="ARBA00023235"/>
    </source>
</evidence>
<protein>
    <recommendedName>
        <fullName evidence="4">4-hydroxyproline epimerase</fullName>
        <ecNumber evidence="4">5.1.1.8</ecNumber>
    </recommendedName>
</protein>
<dbReference type="FunFam" id="3.10.310.10:FF:000005">
    <property type="entry name" value="Proline racemase"/>
    <property type="match status" value="1"/>
</dbReference>
<dbReference type="InterPro" id="IPR008794">
    <property type="entry name" value="Pro_racemase_fam"/>
</dbReference>
<dbReference type="PANTHER" id="PTHR33442:SF1">
    <property type="entry name" value="TRANS-3-HYDROXY-L-PROLINE DEHYDRATASE"/>
    <property type="match status" value="1"/>
</dbReference>
<dbReference type="RefSeq" id="WP_217678772.1">
    <property type="nucleotide sequence ID" value="NZ_JAHRVA010000007.1"/>
</dbReference>
<dbReference type="EC" id="5.1.1.8" evidence="4"/>
<comment type="caution">
    <text evidence="5">The sequence shown here is derived from an EMBL/GenBank/DDBJ whole genome shotgun (WGS) entry which is preliminary data.</text>
</comment>
<comment type="catalytic activity">
    <reaction evidence="3">
        <text>trans-4-hydroxy-L-proline = cis-4-hydroxy-D-proline</text>
        <dbReference type="Rhea" id="RHEA:21152"/>
        <dbReference type="ChEBI" id="CHEBI:57690"/>
        <dbReference type="ChEBI" id="CHEBI:58375"/>
        <dbReference type="EC" id="5.1.1.8"/>
    </reaction>
</comment>
<comment type="similarity">
    <text evidence="1">Belongs to the proline racemase family.</text>
</comment>
<dbReference type="SFLD" id="SFLDS00028">
    <property type="entry name" value="Proline_Racemase"/>
    <property type="match status" value="1"/>
</dbReference>
<dbReference type="Proteomes" id="UP000752297">
    <property type="component" value="Unassembled WGS sequence"/>
</dbReference>
<evidence type="ECO:0000256" key="3">
    <source>
        <dbReference type="ARBA" id="ARBA00035826"/>
    </source>
</evidence>
<proteinExistence type="inferred from homology"/>
<dbReference type="GO" id="GO:0047580">
    <property type="term" value="F:4-hydroxyproline epimerase activity"/>
    <property type="evidence" value="ECO:0007669"/>
    <property type="project" value="UniProtKB-EC"/>
</dbReference>
<reference evidence="5 6" key="1">
    <citation type="submission" date="2021-06" db="EMBL/GenBank/DDBJ databases">
        <title>Falsochrobactrum tianjin sp.nov., a new petroleum-degrading bacteria isolated from oily soils.</title>
        <authorList>
            <person name="Chen G."/>
            <person name="Chen H."/>
            <person name="Tian J."/>
            <person name="Qing J."/>
            <person name="Zhong L."/>
            <person name="Ma W."/>
            <person name="Song Y."/>
            <person name="Cui X."/>
            <person name="Yan B."/>
        </authorList>
    </citation>
    <scope>NUCLEOTIDE SEQUENCE [LARGE SCALE GENOMIC DNA]</scope>
    <source>
        <strain evidence="5 6">TDYN1</strain>
    </source>
</reference>
<keyword evidence="6" id="KW-1185">Reference proteome</keyword>
<dbReference type="NCBIfam" id="NF010578">
    <property type="entry name" value="PRK13971.1"/>
    <property type="match status" value="1"/>
</dbReference>
<dbReference type="EMBL" id="JAHRVA010000007">
    <property type="protein sequence ID" value="MBV2144792.1"/>
    <property type="molecule type" value="Genomic_DNA"/>
</dbReference>
<sequence>MARHSFFCIDGHTCGNPVRLVAGGGPNLQGSTMMEKRAHFLAEYDWIRTGLMFEPRGHDMMSGSILYPPTRPDCDVAVLFIETSGCLPMCGHGTIGTVTMAIEQGLVTPKVPGKLNLDTPAGLVAIEYEQNGQYVERVRLTNVPAFLYAQNLEVECPDLGLLRVDVAYGGNFYAIVEPQENYTDMKDYTALQLIAWSPVLRQRLNEAYKFQHPELPDINRLTHILWTGKPNHPEAHARNAVFYGDKAIDRSPCGTGTSARMAQLAAKGKLKSGDDFVHESIIGSLFHGRVEKAVEVAGGAGIVPSIAGWARMTGYNTIFIDDRDPFAHGFSVA</sequence>
<organism evidence="5 6">
    <name type="scientific">Falsochrobactrum tianjinense</name>
    <dbReference type="NCBI Taxonomy" id="2706015"/>
    <lineage>
        <taxon>Bacteria</taxon>
        <taxon>Pseudomonadati</taxon>
        <taxon>Pseudomonadota</taxon>
        <taxon>Alphaproteobacteria</taxon>
        <taxon>Hyphomicrobiales</taxon>
        <taxon>Brucellaceae</taxon>
        <taxon>Falsochrobactrum</taxon>
    </lineage>
</organism>
<evidence type="ECO:0000256" key="4">
    <source>
        <dbReference type="ARBA" id="ARBA00039135"/>
    </source>
</evidence>
<evidence type="ECO:0000256" key="1">
    <source>
        <dbReference type="ARBA" id="ARBA00007529"/>
    </source>
</evidence>
<dbReference type="Pfam" id="PF05544">
    <property type="entry name" value="Pro_racemase"/>
    <property type="match status" value="1"/>
</dbReference>